<evidence type="ECO:0000256" key="6">
    <source>
        <dbReference type="ARBA" id="ARBA00023002"/>
    </source>
</evidence>
<dbReference type="GO" id="GO:0003995">
    <property type="term" value="F:acyl-CoA dehydrogenase activity"/>
    <property type="evidence" value="ECO:0007669"/>
    <property type="project" value="InterPro"/>
</dbReference>
<evidence type="ECO:0000313" key="9">
    <source>
        <dbReference type="EMBL" id="MDH1897615.1"/>
    </source>
</evidence>
<dbReference type="InterPro" id="IPR016162">
    <property type="entry name" value="Ald_DH_N"/>
</dbReference>
<evidence type="ECO:0000256" key="2">
    <source>
        <dbReference type="ARBA" id="ARBA00004908"/>
    </source>
</evidence>
<dbReference type="EC" id="1.2.1.50" evidence="4"/>
<comment type="function">
    <text evidence="1">LuxC is the fatty acid reductase enzyme responsible for synthesis of the aldehyde substrate for the luminescent reaction catalyzed by luciferase.</text>
</comment>
<dbReference type="GO" id="GO:0008218">
    <property type="term" value="P:bioluminescence"/>
    <property type="evidence" value="ECO:0007669"/>
    <property type="project" value="UniProtKB-KW"/>
</dbReference>
<dbReference type="InterPro" id="IPR016161">
    <property type="entry name" value="Ald_DH/histidinol_DH"/>
</dbReference>
<gene>
    <name evidence="9" type="ORF">N5I07_08545</name>
</gene>
<evidence type="ECO:0000256" key="4">
    <source>
        <dbReference type="ARBA" id="ARBA00013020"/>
    </source>
</evidence>
<keyword evidence="5" id="KW-0521">NADP</keyword>
<comment type="pathway">
    <text evidence="2">Lipid metabolism; fatty acid reduction for biolumincescence.</text>
</comment>
<comment type="similarity">
    <text evidence="3">Belongs to the LuxC family.</text>
</comment>
<name>A0AA42VAJ7_AERCA</name>
<dbReference type="Pfam" id="PF05893">
    <property type="entry name" value="LuxC"/>
    <property type="match status" value="1"/>
</dbReference>
<comment type="caution">
    <text evidence="9">The sequence shown here is derived from an EMBL/GenBank/DDBJ whole genome shotgun (WGS) entry which is preliminary data.</text>
</comment>
<dbReference type="InterPro" id="IPR008670">
    <property type="entry name" value="CoA_reduct_LuxC"/>
</dbReference>
<keyword evidence="6" id="KW-0560">Oxidoreductase</keyword>
<organism evidence="9 10">
    <name type="scientific">Aeromonas caviae</name>
    <name type="common">Aeromonas punctata</name>
    <dbReference type="NCBI Taxonomy" id="648"/>
    <lineage>
        <taxon>Bacteria</taxon>
        <taxon>Pseudomonadati</taxon>
        <taxon>Pseudomonadota</taxon>
        <taxon>Gammaproteobacteria</taxon>
        <taxon>Aeromonadales</taxon>
        <taxon>Aeromonadaceae</taxon>
        <taxon>Aeromonas</taxon>
    </lineage>
</organism>
<evidence type="ECO:0000256" key="5">
    <source>
        <dbReference type="ARBA" id="ARBA00022857"/>
    </source>
</evidence>
<dbReference type="RefSeq" id="WP_180907256.1">
    <property type="nucleotide sequence ID" value="NZ_CP047982.1"/>
</dbReference>
<evidence type="ECO:0000256" key="8">
    <source>
        <dbReference type="ARBA" id="ARBA00049412"/>
    </source>
</evidence>
<comment type="catalytic activity">
    <reaction evidence="8">
        <text>a long-chain fatty aldehyde + NADP(+) + CoA = a long-chain fatty acyl-CoA + NADPH + H(+)</text>
        <dbReference type="Rhea" id="RHEA:15437"/>
        <dbReference type="ChEBI" id="CHEBI:15378"/>
        <dbReference type="ChEBI" id="CHEBI:17176"/>
        <dbReference type="ChEBI" id="CHEBI:57287"/>
        <dbReference type="ChEBI" id="CHEBI:57783"/>
        <dbReference type="ChEBI" id="CHEBI:58349"/>
        <dbReference type="ChEBI" id="CHEBI:83139"/>
        <dbReference type="EC" id="1.2.1.50"/>
    </reaction>
</comment>
<evidence type="ECO:0000256" key="1">
    <source>
        <dbReference type="ARBA" id="ARBA00003277"/>
    </source>
</evidence>
<dbReference type="SUPFAM" id="SSF53720">
    <property type="entry name" value="ALDH-like"/>
    <property type="match status" value="1"/>
</dbReference>
<evidence type="ECO:0000256" key="3">
    <source>
        <dbReference type="ARBA" id="ARBA00010915"/>
    </source>
</evidence>
<dbReference type="Proteomes" id="UP001160758">
    <property type="component" value="Unassembled WGS sequence"/>
</dbReference>
<evidence type="ECO:0000313" key="10">
    <source>
        <dbReference type="Proteomes" id="UP001160758"/>
    </source>
</evidence>
<sequence length="392" mass="42215">MQRHIPVTEWPEQGIEYVVPHGGWQGFTSQPLAVADPRVVAFCHALSQRLLALGKAWPDLMALGFWLRPAALQAHLPAYAARSPLGLTLHLVPSNVPTLGVFSWLMALLAGNCAIVRLSRRQDAVQQQLLAVCADVLAESEWQPICDRVRFIRYGHDEAITAALSARCDLRVVWGGDATVRAIRAVPLPPRARELVFPDRRSLAVLDAAGWRALDQAGRQRQMTALAQDISQFNQQACASPTTLVWLGAWSADERGELLAALAAPFAVEPANGMARLVNSQLALASGEAHTHVAVGALSLLQASSLQPSLSVGGGVLVERQYADVPTWLAAGDQVQTCVCVGISAAAVAADLRQYPGTRIDRLVAPGQALAFDWFWDGQDLLASMSRLTRVG</sequence>
<evidence type="ECO:0000256" key="7">
    <source>
        <dbReference type="ARBA" id="ARBA00023223"/>
    </source>
</evidence>
<dbReference type="Gene3D" id="3.40.605.10">
    <property type="entry name" value="Aldehyde Dehydrogenase, Chain A, domain 1"/>
    <property type="match status" value="1"/>
</dbReference>
<proteinExistence type="inferred from homology"/>
<dbReference type="AlphaFoldDB" id="A0AA42VAJ7"/>
<dbReference type="EMBL" id="JAOCFT010000001">
    <property type="protein sequence ID" value="MDH1897615.1"/>
    <property type="molecule type" value="Genomic_DNA"/>
</dbReference>
<accession>A0AA42VAJ7</accession>
<protein>
    <recommendedName>
        <fullName evidence="4">long-chain-fatty-acyl-CoA reductase</fullName>
        <ecNumber evidence="4">1.2.1.50</ecNumber>
    </recommendedName>
</protein>
<dbReference type="GO" id="GO:0050062">
    <property type="term" value="F:long-chain-fatty-acyl-CoA reductase activity"/>
    <property type="evidence" value="ECO:0007669"/>
    <property type="project" value="UniProtKB-EC"/>
</dbReference>
<keyword evidence="7" id="KW-0455">Luminescence</keyword>
<reference evidence="9" key="1">
    <citation type="submission" date="2022-09" db="EMBL/GenBank/DDBJ databases">
        <title>Intensive care unit water sources are persistently colonized with multi-drug resistant bacteria and are the site of extensive horizontal gene transfer of antibiotic resistance genes.</title>
        <authorList>
            <person name="Diorio-Toth L."/>
        </authorList>
    </citation>
    <scope>NUCLEOTIDE SEQUENCE</scope>
    <source>
        <strain evidence="9">GD03796</strain>
    </source>
</reference>